<dbReference type="OrthoDB" id="411064at2759"/>
<keyword evidence="4" id="KW-0378">Hydrolase</keyword>
<evidence type="ECO:0000313" key="5">
    <source>
        <dbReference type="Proteomes" id="UP000623467"/>
    </source>
</evidence>
<dbReference type="AlphaFoldDB" id="A0A8H6X6R4"/>
<dbReference type="Pfam" id="PF01557">
    <property type="entry name" value="FAA_hydrolase"/>
    <property type="match status" value="1"/>
</dbReference>
<protein>
    <submittedName>
        <fullName evidence="4">Fumarylacetoacetate hydrolase</fullName>
    </submittedName>
</protein>
<dbReference type="InterPro" id="IPR036663">
    <property type="entry name" value="Fumarylacetoacetase_C_sf"/>
</dbReference>
<dbReference type="FunFam" id="3.90.850.10:FF:000002">
    <property type="entry name" value="2-hydroxyhepta-2,4-diene-1,7-dioate isomerase"/>
    <property type="match status" value="1"/>
</dbReference>
<dbReference type="EMBL" id="JACAZH010000041">
    <property type="protein sequence ID" value="KAF7335249.1"/>
    <property type="molecule type" value="Genomic_DNA"/>
</dbReference>
<dbReference type="GO" id="GO:0046872">
    <property type="term" value="F:metal ion binding"/>
    <property type="evidence" value="ECO:0007669"/>
    <property type="project" value="UniProtKB-KW"/>
</dbReference>
<comment type="similarity">
    <text evidence="1">Belongs to the FAH family.</text>
</comment>
<feature type="domain" description="Fumarylacetoacetase-like C-terminal" evidence="3">
    <location>
        <begin position="105"/>
        <end position="315"/>
    </location>
</feature>
<comment type="caution">
    <text evidence="4">The sequence shown here is derived from an EMBL/GenBank/DDBJ whole genome shotgun (WGS) entry which is preliminary data.</text>
</comment>
<dbReference type="Proteomes" id="UP000623467">
    <property type="component" value="Unassembled WGS sequence"/>
</dbReference>
<dbReference type="GO" id="GO:0050163">
    <property type="term" value="F:oxaloacetate tautomerase activity"/>
    <property type="evidence" value="ECO:0007669"/>
    <property type="project" value="UniProtKB-ARBA"/>
</dbReference>
<keyword evidence="5" id="KW-1185">Reference proteome</keyword>
<evidence type="ECO:0000313" key="4">
    <source>
        <dbReference type="EMBL" id="KAF7335249.1"/>
    </source>
</evidence>
<sequence length="322" mass="34712">MSYQTPFIHLPRTHILSRSPQTTMSPIRTQWTRLIRFVAAETSQVHIGQPVDGSLDVGLAASRGNTIKVHEIVGSTLDPAAYVSETVLTVKQLLSPLSREEVKYVRCLGLNYKDHAAEGGLPPPPFPVLFAKPVTSLIGPGATIVIPKAAQPVKEHLPDYEVELVIVIGKPAKDVSEEDALDYVLGYTAGNDVSFRKHQMAVSQWTFSKGFDNTNPLGPCLVSAAAVPDPQNFSLKCTLNGDVVQDGTTSEQIFTVRQTVAFLSQATTLEPGSIILTGTPKGVGFVKKPPLYMKHGDKMSTWIGGGIGTLVNDIVEEGKSKL</sequence>
<dbReference type="GO" id="GO:0006107">
    <property type="term" value="P:oxaloacetate metabolic process"/>
    <property type="evidence" value="ECO:0007669"/>
    <property type="project" value="UniProtKB-ARBA"/>
</dbReference>
<dbReference type="PANTHER" id="PTHR11820">
    <property type="entry name" value="ACYLPYRUVASE"/>
    <property type="match status" value="1"/>
</dbReference>
<evidence type="ECO:0000256" key="1">
    <source>
        <dbReference type="ARBA" id="ARBA00010211"/>
    </source>
</evidence>
<keyword evidence="2" id="KW-0479">Metal-binding</keyword>
<dbReference type="InterPro" id="IPR011234">
    <property type="entry name" value="Fumarylacetoacetase-like_C"/>
</dbReference>
<dbReference type="GO" id="GO:0016787">
    <property type="term" value="F:hydrolase activity"/>
    <property type="evidence" value="ECO:0007669"/>
    <property type="project" value="UniProtKB-KW"/>
</dbReference>
<gene>
    <name evidence="4" type="ORF">MSAN_02335400</name>
</gene>
<organism evidence="4 5">
    <name type="scientific">Mycena sanguinolenta</name>
    <dbReference type="NCBI Taxonomy" id="230812"/>
    <lineage>
        <taxon>Eukaryota</taxon>
        <taxon>Fungi</taxon>
        <taxon>Dikarya</taxon>
        <taxon>Basidiomycota</taxon>
        <taxon>Agaricomycotina</taxon>
        <taxon>Agaricomycetes</taxon>
        <taxon>Agaricomycetidae</taxon>
        <taxon>Agaricales</taxon>
        <taxon>Marasmiineae</taxon>
        <taxon>Mycenaceae</taxon>
        <taxon>Mycena</taxon>
    </lineage>
</organism>
<reference evidence="4" key="1">
    <citation type="submission" date="2020-05" db="EMBL/GenBank/DDBJ databases">
        <title>Mycena genomes resolve the evolution of fungal bioluminescence.</title>
        <authorList>
            <person name="Tsai I.J."/>
        </authorList>
    </citation>
    <scope>NUCLEOTIDE SEQUENCE</scope>
    <source>
        <strain evidence="4">160909Yilan</strain>
    </source>
</reference>
<dbReference type="Gene3D" id="3.90.850.10">
    <property type="entry name" value="Fumarylacetoacetase-like, C-terminal domain"/>
    <property type="match status" value="1"/>
</dbReference>
<evidence type="ECO:0000256" key="2">
    <source>
        <dbReference type="ARBA" id="ARBA00022723"/>
    </source>
</evidence>
<evidence type="ECO:0000259" key="3">
    <source>
        <dbReference type="Pfam" id="PF01557"/>
    </source>
</evidence>
<dbReference type="SUPFAM" id="SSF56529">
    <property type="entry name" value="FAH"/>
    <property type="match status" value="1"/>
</dbReference>
<proteinExistence type="inferred from homology"/>
<accession>A0A8H6X6R4</accession>
<name>A0A8H6X6R4_9AGAR</name>